<reference evidence="3 4" key="1">
    <citation type="journal article" date="2019" name="Sci. Rep.">
        <title>Comparative genomics of chytrid fungi reveal insights into the obligate biotrophic and pathogenic lifestyle of Synchytrium endobioticum.</title>
        <authorList>
            <person name="van de Vossenberg B.T.L.H."/>
            <person name="Warris S."/>
            <person name="Nguyen H.D.T."/>
            <person name="van Gent-Pelzer M.P.E."/>
            <person name="Joly D.L."/>
            <person name="van de Geest H.C."/>
            <person name="Bonants P.J.M."/>
            <person name="Smith D.S."/>
            <person name="Levesque C.A."/>
            <person name="van der Lee T.A.J."/>
        </authorList>
    </citation>
    <scope>NUCLEOTIDE SEQUENCE [LARGE SCALE GENOMIC DNA]</scope>
    <source>
        <strain evidence="3 4">CBS 675.73</strain>
    </source>
</reference>
<feature type="transmembrane region" description="Helical" evidence="1">
    <location>
        <begin position="165"/>
        <end position="184"/>
    </location>
</feature>
<evidence type="ECO:0000256" key="1">
    <source>
        <dbReference type="SAM" id="Phobius"/>
    </source>
</evidence>
<accession>A0A507F593</accession>
<proteinExistence type="predicted"/>
<gene>
    <name evidence="3" type="ORF">CcCBS67573_g06262</name>
</gene>
<protein>
    <recommendedName>
        <fullName evidence="2">DUF7703 domain-containing protein</fullName>
    </recommendedName>
</protein>
<evidence type="ECO:0000259" key="2">
    <source>
        <dbReference type="Pfam" id="PF24802"/>
    </source>
</evidence>
<feature type="domain" description="DUF7703" evidence="2">
    <location>
        <begin position="20"/>
        <end position="251"/>
    </location>
</feature>
<feature type="transmembrane region" description="Helical" evidence="1">
    <location>
        <begin position="53"/>
        <end position="77"/>
    </location>
</feature>
<organism evidence="3 4">
    <name type="scientific">Chytriomyces confervae</name>
    <dbReference type="NCBI Taxonomy" id="246404"/>
    <lineage>
        <taxon>Eukaryota</taxon>
        <taxon>Fungi</taxon>
        <taxon>Fungi incertae sedis</taxon>
        <taxon>Chytridiomycota</taxon>
        <taxon>Chytridiomycota incertae sedis</taxon>
        <taxon>Chytridiomycetes</taxon>
        <taxon>Chytridiales</taxon>
        <taxon>Chytriomycetaceae</taxon>
        <taxon>Chytriomyces</taxon>
    </lineage>
</organism>
<feature type="transmembrane region" description="Helical" evidence="1">
    <location>
        <begin position="196"/>
        <end position="217"/>
    </location>
</feature>
<dbReference type="PANTHER" id="PTHR37013">
    <property type="entry name" value="INTEGRAL MEMBRANE PROTEIN (AFU_ORTHOLOGUE AFUA_1G05950)-RELATED"/>
    <property type="match status" value="1"/>
</dbReference>
<dbReference type="AlphaFoldDB" id="A0A507F593"/>
<dbReference type="STRING" id="246404.A0A507F593"/>
<dbReference type="PANTHER" id="PTHR37013:SF3">
    <property type="entry name" value="INTEGRAL MEMBRANE PROTEIN (AFU_ORTHOLOGUE AFUA_1G05950)"/>
    <property type="match status" value="1"/>
</dbReference>
<dbReference type="Proteomes" id="UP000320333">
    <property type="component" value="Unassembled WGS sequence"/>
</dbReference>
<sequence length="340" mass="38361">MCKSLPKKLLKMSDSVSDSTQIYFQVVAGALAIYNSLEVLAIMLKVFQKYNTLYFWAVLATTLGIALFAIGFLDLFFKLYVESSSILRPLIVLTIGWYGMVTGFAVTLYSRLAIIRVPTFVQITIRNFIIYNIIFSHFPTTVFTFGANIIGTEFWVHGYSVIEKIQMTMFCVQEIILGVVYLIYIQKKFGSRLKSLVSHTIGANLFVLGLDISMLIIEYCNLYKYQIMLKVLVYSIKLKFEFYILTLLTDASRDDSIVGDRGVPASHSGSNGRKSGVNGVVLEEDIRRASLTPKKSVRLMHFFPQTQSQSDRSQRTDQQEGTVMVNPQLDGATIGRKNGF</sequence>
<name>A0A507F593_9FUNG</name>
<keyword evidence="1" id="KW-1133">Transmembrane helix</keyword>
<feature type="transmembrane region" description="Helical" evidence="1">
    <location>
        <begin position="22"/>
        <end position="41"/>
    </location>
</feature>
<dbReference type="OrthoDB" id="405906at2759"/>
<dbReference type="InterPro" id="IPR056120">
    <property type="entry name" value="DUF7703"/>
</dbReference>
<keyword evidence="4" id="KW-1185">Reference proteome</keyword>
<dbReference type="Pfam" id="PF24802">
    <property type="entry name" value="DUF7703"/>
    <property type="match status" value="1"/>
</dbReference>
<comment type="caution">
    <text evidence="3">The sequence shown here is derived from an EMBL/GenBank/DDBJ whole genome shotgun (WGS) entry which is preliminary data.</text>
</comment>
<keyword evidence="1" id="KW-0472">Membrane</keyword>
<dbReference type="EMBL" id="QEAP01000258">
    <property type="protein sequence ID" value="TPX71282.1"/>
    <property type="molecule type" value="Genomic_DNA"/>
</dbReference>
<keyword evidence="1" id="KW-0812">Transmembrane</keyword>
<feature type="transmembrane region" description="Helical" evidence="1">
    <location>
        <begin position="129"/>
        <end position="150"/>
    </location>
</feature>
<evidence type="ECO:0000313" key="4">
    <source>
        <dbReference type="Proteomes" id="UP000320333"/>
    </source>
</evidence>
<feature type="transmembrane region" description="Helical" evidence="1">
    <location>
        <begin position="89"/>
        <end position="109"/>
    </location>
</feature>
<evidence type="ECO:0000313" key="3">
    <source>
        <dbReference type="EMBL" id="TPX71282.1"/>
    </source>
</evidence>